<name>A0A9W7EK22_9STRA</name>
<comment type="caution">
    <text evidence="1">The sequence shown here is derived from an EMBL/GenBank/DDBJ whole genome shotgun (WGS) entry which is preliminary data.</text>
</comment>
<dbReference type="InterPro" id="IPR013320">
    <property type="entry name" value="ConA-like_dom_sf"/>
</dbReference>
<evidence type="ECO:0000313" key="1">
    <source>
        <dbReference type="EMBL" id="GMH83764.1"/>
    </source>
</evidence>
<dbReference type="Gene3D" id="2.60.120.200">
    <property type="match status" value="1"/>
</dbReference>
<protein>
    <submittedName>
        <fullName evidence="1">Uncharacterized protein</fullName>
    </submittedName>
</protein>
<evidence type="ECO:0000313" key="2">
    <source>
        <dbReference type="Proteomes" id="UP001162640"/>
    </source>
</evidence>
<reference evidence="2" key="1">
    <citation type="journal article" date="2023" name="Commun. Biol.">
        <title>Genome analysis of Parmales, the sister group of diatoms, reveals the evolutionary specialization of diatoms from phago-mixotrophs to photoautotrophs.</title>
        <authorList>
            <person name="Ban H."/>
            <person name="Sato S."/>
            <person name="Yoshikawa S."/>
            <person name="Yamada K."/>
            <person name="Nakamura Y."/>
            <person name="Ichinomiya M."/>
            <person name="Sato N."/>
            <person name="Blanc-Mathieu R."/>
            <person name="Endo H."/>
            <person name="Kuwata A."/>
            <person name="Ogata H."/>
        </authorList>
    </citation>
    <scope>NUCLEOTIDE SEQUENCE [LARGE SCALE GENOMIC DNA]</scope>
</reference>
<dbReference type="EMBL" id="BLQM01000333">
    <property type="protein sequence ID" value="GMH83764.1"/>
    <property type="molecule type" value="Genomic_DNA"/>
</dbReference>
<organism evidence="1 2">
    <name type="scientific">Triparma laevis f. inornata</name>
    <dbReference type="NCBI Taxonomy" id="1714386"/>
    <lineage>
        <taxon>Eukaryota</taxon>
        <taxon>Sar</taxon>
        <taxon>Stramenopiles</taxon>
        <taxon>Ochrophyta</taxon>
        <taxon>Bolidophyceae</taxon>
        <taxon>Parmales</taxon>
        <taxon>Triparmaceae</taxon>
        <taxon>Triparma</taxon>
    </lineage>
</organism>
<dbReference type="SUPFAM" id="SSF49899">
    <property type="entry name" value="Concanavalin A-like lectins/glucanases"/>
    <property type="match status" value="1"/>
</dbReference>
<dbReference type="Proteomes" id="UP001162640">
    <property type="component" value="Unassembled WGS sequence"/>
</dbReference>
<proteinExistence type="predicted"/>
<dbReference type="AlphaFoldDB" id="A0A9W7EK22"/>
<accession>A0A9W7EK22</accession>
<sequence>MFRYARRRELDHSAPQNANWAHYVCTVSKAGTMSIFKNGYICAISNEGHSPHVCTRNRNVIGGMANGRKENGTICYMKGVYAYIRFWHGTELNEKEVSYLYRSRNSRGENLGLQKKTI</sequence>
<gene>
    <name evidence="1" type="ORF">TL16_g09709</name>
</gene>